<dbReference type="Pfam" id="PF00440">
    <property type="entry name" value="TetR_N"/>
    <property type="match status" value="1"/>
</dbReference>
<evidence type="ECO:0000259" key="5">
    <source>
        <dbReference type="PROSITE" id="PS50977"/>
    </source>
</evidence>
<sequence length="198" mass="21742">MGHHGWQGNPPHTEDDAKLRIIAATRSCVEKFGAAKTTVSVVATELGVTRQTVYRYYPSHSELLEAVAQAGLADFVQRMTAHLATFDSAADVAIESIVWSIEEIPREPSIGLLLQAGETEVFSRDVTTTMSFSIGADILRDIPVDWSAIGVQDDELEGLAEMLMRLFVSLLQYPADPPRSADDIRSFVRRWLGPALNA</sequence>
<dbReference type="PANTHER" id="PTHR30055:SF234">
    <property type="entry name" value="HTH-TYPE TRANSCRIPTIONAL REGULATOR BETI"/>
    <property type="match status" value="1"/>
</dbReference>
<comment type="caution">
    <text evidence="6">The sequence shown here is derived from an EMBL/GenBank/DDBJ whole genome shotgun (WGS) entry which is preliminary data.</text>
</comment>
<gene>
    <name evidence="6" type="ORF">J2X11_000216</name>
</gene>
<dbReference type="InterPro" id="IPR050109">
    <property type="entry name" value="HTH-type_TetR-like_transc_reg"/>
</dbReference>
<dbReference type="EMBL" id="JAVDWH010000001">
    <property type="protein sequence ID" value="MDR7085377.1"/>
    <property type="molecule type" value="Genomic_DNA"/>
</dbReference>
<feature type="domain" description="HTH tetR-type" evidence="5">
    <location>
        <begin position="15"/>
        <end position="75"/>
    </location>
</feature>
<evidence type="ECO:0000256" key="1">
    <source>
        <dbReference type="ARBA" id="ARBA00023015"/>
    </source>
</evidence>
<dbReference type="RefSeq" id="WP_309965568.1">
    <property type="nucleotide sequence ID" value="NZ_JAVDWH010000001.1"/>
</dbReference>
<keyword evidence="7" id="KW-1185">Reference proteome</keyword>
<dbReference type="Proteomes" id="UP001257739">
    <property type="component" value="Unassembled WGS sequence"/>
</dbReference>
<dbReference type="SUPFAM" id="SSF46689">
    <property type="entry name" value="Homeodomain-like"/>
    <property type="match status" value="1"/>
</dbReference>
<feature type="DNA-binding region" description="H-T-H motif" evidence="4">
    <location>
        <begin position="38"/>
        <end position="57"/>
    </location>
</feature>
<evidence type="ECO:0000256" key="2">
    <source>
        <dbReference type="ARBA" id="ARBA00023125"/>
    </source>
</evidence>
<accession>A0ABU1UJL8</accession>
<proteinExistence type="predicted"/>
<dbReference type="InterPro" id="IPR001647">
    <property type="entry name" value="HTH_TetR"/>
</dbReference>
<evidence type="ECO:0000256" key="4">
    <source>
        <dbReference type="PROSITE-ProRule" id="PRU00335"/>
    </source>
</evidence>
<keyword evidence="3" id="KW-0804">Transcription</keyword>
<organism evidence="6 7">
    <name type="scientific">Aeromicrobium panaciterrae</name>
    <dbReference type="NCBI Taxonomy" id="363861"/>
    <lineage>
        <taxon>Bacteria</taxon>
        <taxon>Bacillati</taxon>
        <taxon>Actinomycetota</taxon>
        <taxon>Actinomycetes</taxon>
        <taxon>Propionibacteriales</taxon>
        <taxon>Nocardioidaceae</taxon>
        <taxon>Aeromicrobium</taxon>
    </lineage>
</organism>
<dbReference type="Gene3D" id="1.10.357.10">
    <property type="entry name" value="Tetracycline Repressor, domain 2"/>
    <property type="match status" value="1"/>
</dbReference>
<evidence type="ECO:0000313" key="6">
    <source>
        <dbReference type="EMBL" id="MDR7085377.1"/>
    </source>
</evidence>
<evidence type="ECO:0000313" key="7">
    <source>
        <dbReference type="Proteomes" id="UP001257739"/>
    </source>
</evidence>
<evidence type="ECO:0000256" key="3">
    <source>
        <dbReference type="ARBA" id="ARBA00023163"/>
    </source>
</evidence>
<dbReference type="InterPro" id="IPR009057">
    <property type="entry name" value="Homeodomain-like_sf"/>
</dbReference>
<keyword evidence="2 4" id="KW-0238">DNA-binding</keyword>
<name>A0ABU1UJL8_9ACTN</name>
<protein>
    <submittedName>
        <fullName evidence="6">AcrR family transcriptional regulator</fullName>
    </submittedName>
</protein>
<reference evidence="6 7" key="1">
    <citation type="submission" date="2023-07" db="EMBL/GenBank/DDBJ databases">
        <title>Sorghum-associated microbial communities from plants grown in Nebraska, USA.</title>
        <authorList>
            <person name="Schachtman D."/>
        </authorList>
    </citation>
    <scope>NUCLEOTIDE SEQUENCE [LARGE SCALE GENOMIC DNA]</scope>
    <source>
        <strain evidence="6 7">BE248</strain>
    </source>
</reference>
<dbReference type="PANTHER" id="PTHR30055">
    <property type="entry name" value="HTH-TYPE TRANSCRIPTIONAL REGULATOR RUTR"/>
    <property type="match status" value="1"/>
</dbReference>
<dbReference type="PROSITE" id="PS50977">
    <property type="entry name" value="HTH_TETR_2"/>
    <property type="match status" value="1"/>
</dbReference>
<keyword evidence="1" id="KW-0805">Transcription regulation</keyword>